<reference evidence="6" key="1">
    <citation type="submission" date="2020-07" db="EMBL/GenBank/DDBJ databases">
        <title>Complete genome sequencing of Coprobacter sp. strain 2CBH44.</title>
        <authorList>
            <person name="Sakamoto M."/>
            <person name="Murakami T."/>
            <person name="Mori H."/>
        </authorList>
    </citation>
    <scope>NUCLEOTIDE SEQUENCE [LARGE SCALE GENOMIC DNA]</scope>
    <source>
        <strain evidence="6">2CBH44</strain>
    </source>
</reference>
<keyword evidence="6" id="KW-1185">Reference proteome</keyword>
<evidence type="ECO:0000313" key="5">
    <source>
        <dbReference type="EMBL" id="BCI63139.1"/>
    </source>
</evidence>
<dbReference type="SUPFAM" id="SSF46785">
    <property type="entry name" value="Winged helix' DNA-binding domain"/>
    <property type="match status" value="1"/>
</dbReference>
<dbReference type="EMBL" id="AP023322">
    <property type="protein sequence ID" value="BCI63139.1"/>
    <property type="molecule type" value="Genomic_DNA"/>
</dbReference>
<dbReference type="InterPro" id="IPR036388">
    <property type="entry name" value="WH-like_DNA-bd_sf"/>
</dbReference>
<accession>A0A7G1HTQ2</accession>
<dbReference type="GO" id="GO:0003700">
    <property type="term" value="F:DNA-binding transcription factor activity"/>
    <property type="evidence" value="ECO:0007669"/>
    <property type="project" value="InterPro"/>
</dbReference>
<proteinExistence type="predicted"/>
<dbReference type="CDD" id="cd07377">
    <property type="entry name" value="WHTH_GntR"/>
    <property type="match status" value="1"/>
</dbReference>
<evidence type="ECO:0000256" key="2">
    <source>
        <dbReference type="ARBA" id="ARBA00023125"/>
    </source>
</evidence>
<dbReference type="Gene3D" id="1.10.10.10">
    <property type="entry name" value="Winged helix-like DNA-binding domain superfamily/Winged helix DNA-binding domain"/>
    <property type="match status" value="1"/>
</dbReference>
<evidence type="ECO:0000256" key="3">
    <source>
        <dbReference type="ARBA" id="ARBA00023163"/>
    </source>
</evidence>
<gene>
    <name evidence="5" type="ORF">Cop2CBH44_14920</name>
</gene>
<keyword evidence="3" id="KW-0804">Transcription</keyword>
<dbReference type="Pfam" id="PF00392">
    <property type="entry name" value="GntR"/>
    <property type="match status" value="1"/>
</dbReference>
<evidence type="ECO:0000313" key="6">
    <source>
        <dbReference type="Proteomes" id="UP000594042"/>
    </source>
</evidence>
<name>A0A7G1HTQ2_9BACT</name>
<dbReference type="AlphaFoldDB" id="A0A7G1HTQ2"/>
<keyword evidence="1" id="KW-0805">Transcription regulation</keyword>
<evidence type="ECO:0000259" key="4">
    <source>
        <dbReference type="PROSITE" id="PS50949"/>
    </source>
</evidence>
<organism evidence="5 6">
    <name type="scientific">Coprobacter secundus subsp. similis</name>
    <dbReference type="NCBI Taxonomy" id="2751153"/>
    <lineage>
        <taxon>Bacteria</taxon>
        <taxon>Pseudomonadati</taxon>
        <taxon>Bacteroidota</taxon>
        <taxon>Bacteroidia</taxon>
        <taxon>Bacteroidales</taxon>
        <taxon>Barnesiellaceae</taxon>
        <taxon>Coprobacter</taxon>
    </lineage>
</organism>
<dbReference type="SMART" id="SM00345">
    <property type="entry name" value="HTH_GNTR"/>
    <property type="match status" value="1"/>
</dbReference>
<dbReference type="Gene3D" id="3.40.50.2300">
    <property type="match status" value="2"/>
</dbReference>
<dbReference type="GO" id="GO:0003677">
    <property type="term" value="F:DNA binding"/>
    <property type="evidence" value="ECO:0007669"/>
    <property type="project" value="UniProtKB-KW"/>
</dbReference>
<sequence>MSAQFSTEYTLRNMKLAFGQQTSKVKQLADKIAQAISLGEYKIGDLLPSINRLSAHYQVSRDTVFKAFLDLRERGIIDSTPGKGYYVTDKLTHVLLLLDEYSPFKEELYNSFIRRLPSGYKVDLLFHQYSQRLFNTLMQESIGNYNKYIIMNFDNEQFSDILRKIDPNKLLLLDFGKFNKDAYSYICQDFDRGLYLGMLSAIDSLRKYKKLVMVFPKYLKHPQSSKQYFIQFCIDHGFLYEIYESTEECNPQQNVAYLIIKQQNIVEFIKKSRKLNLKCGHDFGILAYNDTPSYEIIDNGITALTIDWREMGEKIAEFVLNDRKYQEYLPTLLRLRGSL</sequence>
<dbReference type="PANTHER" id="PTHR38445">
    <property type="entry name" value="HTH-TYPE TRANSCRIPTIONAL REPRESSOR YTRA"/>
    <property type="match status" value="1"/>
</dbReference>
<dbReference type="InterPro" id="IPR028082">
    <property type="entry name" value="Peripla_BP_I"/>
</dbReference>
<dbReference type="KEGG" id="copr:Cop2CBH44_14920"/>
<dbReference type="SUPFAM" id="SSF53822">
    <property type="entry name" value="Periplasmic binding protein-like I"/>
    <property type="match status" value="1"/>
</dbReference>
<dbReference type="PROSITE" id="PS50949">
    <property type="entry name" value="HTH_GNTR"/>
    <property type="match status" value="1"/>
</dbReference>
<evidence type="ECO:0000256" key="1">
    <source>
        <dbReference type="ARBA" id="ARBA00023015"/>
    </source>
</evidence>
<dbReference type="InterPro" id="IPR000524">
    <property type="entry name" value="Tscrpt_reg_HTH_GntR"/>
</dbReference>
<protein>
    <submittedName>
        <fullName evidence="5">GntR family transcriptional regulator</fullName>
    </submittedName>
</protein>
<dbReference type="PANTHER" id="PTHR38445:SF10">
    <property type="entry name" value="GNTR-FAMILY TRANSCRIPTIONAL REGULATOR"/>
    <property type="match status" value="1"/>
</dbReference>
<keyword evidence="2" id="KW-0238">DNA-binding</keyword>
<dbReference type="InterPro" id="IPR036390">
    <property type="entry name" value="WH_DNA-bd_sf"/>
</dbReference>
<dbReference type="Proteomes" id="UP000594042">
    <property type="component" value="Chromosome"/>
</dbReference>
<feature type="domain" description="HTH gntR-type" evidence="4">
    <location>
        <begin position="22"/>
        <end position="90"/>
    </location>
</feature>